<evidence type="ECO:0000313" key="1">
    <source>
        <dbReference type="EMBL" id="MDH8678480.1"/>
    </source>
</evidence>
<name>A0ABT6NDH8_9FIRM</name>
<organism evidence="1 2">
    <name type="scientific">Fusibacter bizertensis</name>
    <dbReference type="NCBI Taxonomy" id="1488331"/>
    <lineage>
        <taxon>Bacteria</taxon>
        <taxon>Bacillati</taxon>
        <taxon>Bacillota</taxon>
        <taxon>Clostridia</taxon>
        <taxon>Eubacteriales</taxon>
        <taxon>Eubacteriales Family XII. Incertae Sedis</taxon>
        <taxon>Fusibacter</taxon>
    </lineage>
</organism>
<evidence type="ECO:0000313" key="2">
    <source>
        <dbReference type="Proteomes" id="UP001158045"/>
    </source>
</evidence>
<sequence length="147" mass="17101">MLFILCIVLTLSACGASDSKVNPKVEISSEETLELEVPTPTEEMDLVRARVMEEMRVFDVNVHHEAIYSEIENLPESLDSEELKRKINEAVSSYMDEYFKEIIGNILLEYNDTYMAEDVETIFETTSRSALYELIVLYEYTFYENNR</sequence>
<accession>A0ABT6NDH8</accession>
<keyword evidence="2" id="KW-1185">Reference proteome</keyword>
<evidence type="ECO:0008006" key="3">
    <source>
        <dbReference type="Google" id="ProtNLM"/>
    </source>
</evidence>
<dbReference type="Proteomes" id="UP001158045">
    <property type="component" value="Unassembled WGS sequence"/>
</dbReference>
<comment type="caution">
    <text evidence="1">The sequence shown here is derived from an EMBL/GenBank/DDBJ whole genome shotgun (WGS) entry which is preliminary data.</text>
</comment>
<gene>
    <name evidence="1" type="ORF">QE109_10005</name>
</gene>
<protein>
    <recommendedName>
        <fullName evidence="3">Lipoprotein</fullName>
    </recommendedName>
</protein>
<reference evidence="1 2" key="1">
    <citation type="submission" date="2023-04" db="EMBL/GenBank/DDBJ databases">
        <title>Fusibacter bizertensis strain WBS, isolated from littoral bottom sediments of the Arctic seas - biochemical and genomic analysis.</title>
        <authorList>
            <person name="Brioukhanov A.L."/>
        </authorList>
    </citation>
    <scope>NUCLEOTIDE SEQUENCE [LARGE SCALE GENOMIC DNA]</scope>
    <source>
        <strain evidence="1 2">WBS</strain>
    </source>
</reference>
<dbReference type="EMBL" id="JARYZI010000006">
    <property type="protein sequence ID" value="MDH8678480.1"/>
    <property type="molecule type" value="Genomic_DNA"/>
</dbReference>
<dbReference type="RefSeq" id="WP_281094328.1">
    <property type="nucleotide sequence ID" value="NZ_JARYZI010000006.1"/>
</dbReference>
<proteinExistence type="predicted"/>